<proteinExistence type="predicted"/>
<accession>A0A7W9STK9</accession>
<dbReference type="RefSeq" id="WP_184199266.1">
    <property type="nucleotide sequence ID" value="NZ_JACHGW010000003.1"/>
</dbReference>
<keyword evidence="2" id="KW-1185">Reference proteome</keyword>
<name>A0A7W9STK9_ARMRO</name>
<evidence type="ECO:0000313" key="1">
    <source>
        <dbReference type="EMBL" id="MBB6051719.1"/>
    </source>
</evidence>
<organism evidence="1 2">
    <name type="scientific">Armatimonas rosea</name>
    <dbReference type="NCBI Taxonomy" id="685828"/>
    <lineage>
        <taxon>Bacteria</taxon>
        <taxon>Bacillati</taxon>
        <taxon>Armatimonadota</taxon>
        <taxon>Armatimonadia</taxon>
        <taxon>Armatimonadales</taxon>
        <taxon>Armatimonadaceae</taxon>
        <taxon>Armatimonas</taxon>
    </lineage>
</organism>
<reference evidence="1 2" key="1">
    <citation type="submission" date="2020-08" db="EMBL/GenBank/DDBJ databases">
        <title>Genomic Encyclopedia of Type Strains, Phase IV (KMG-IV): sequencing the most valuable type-strain genomes for metagenomic binning, comparative biology and taxonomic classification.</title>
        <authorList>
            <person name="Goeker M."/>
        </authorList>
    </citation>
    <scope>NUCLEOTIDE SEQUENCE [LARGE SCALE GENOMIC DNA]</scope>
    <source>
        <strain evidence="1 2">DSM 23562</strain>
    </source>
</reference>
<evidence type="ECO:0000313" key="2">
    <source>
        <dbReference type="Proteomes" id="UP000520814"/>
    </source>
</evidence>
<gene>
    <name evidence="1" type="ORF">HNQ39_003529</name>
</gene>
<dbReference type="AlphaFoldDB" id="A0A7W9STK9"/>
<dbReference type="Proteomes" id="UP000520814">
    <property type="component" value="Unassembled WGS sequence"/>
</dbReference>
<protein>
    <submittedName>
        <fullName evidence="1">Uncharacterized protein</fullName>
    </submittedName>
</protein>
<comment type="caution">
    <text evidence="1">The sequence shown here is derived from an EMBL/GenBank/DDBJ whole genome shotgun (WGS) entry which is preliminary data.</text>
</comment>
<dbReference type="EMBL" id="JACHGW010000003">
    <property type="protein sequence ID" value="MBB6051719.1"/>
    <property type="molecule type" value="Genomic_DNA"/>
</dbReference>
<sequence>MVLASPVFLALLSLTGIRQVSLFDTDTARHLPLDSSARPEALPEGANLNPRLARLHAIALRDQVGDIVISQEHYTFVLRPLPGKNHAGLFLQVILDPKRADLARVRQSLAALGQFMAPVVAA</sequence>